<dbReference type="CDD" id="cd00067">
    <property type="entry name" value="GAL4"/>
    <property type="match status" value="1"/>
</dbReference>
<dbReference type="PROSITE" id="PS50048">
    <property type="entry name" value="ZN2_CY6_FUNGAL_2"/>
    <property type="match status" value="1"/>
</dbReference>
<dbReference type="EMBL" id="BAAFGZ010000075">
    <property type="protein sequence ID" value="GAB0134321.1"/>
    <property type="molecule type" value="Genomic_DNA"/>
</dbReference>
<protein>
    <recommendedName>
        <fullName evidence="5">Zn(2)-C6 fungal-type domain-containing protein</fullName>
    </recommendedName>
</protein>
<feature type="compositionally biased region" description="Low complexity" evidence="4">
    <location>
        <begin position="24"/>
        <end position="33"/>
    </location>
</feature>
<evidence type="ECO:0000259" key="5">
    <source>
        <dbReference type="PROSITE" id="PS50048"/>
    </source>
</evidence>
<evidence type="ECO:0000256" key="1">
    <source>
        <dbReference type="ARBA" id="ARBA00004123"/>
    </source>
</evidence>
<gene>
    <name evidence="6" type="primary">g2698</name>
    <name evidence="6" type="ORF">EsDP_00002698</name>
</gene>
<comment type="subcellular location">
    <subcellularLocation>
        <location evidence="1">Nucleus</location>
    </subcellularLocation>
</comment>
<accession>A0ABQ0CLM0</accession>
<dbReference type="CDD" id="cd12148">
    <property type="entry name" value="fungal_TF_MHR"/>
    <property type="match status" value="1"/>
</dbReference>
<sequence length="944" mass="105511">MMINTLKFNNIGPQHGGFDNASMPSPSLLPSSPALHNDGTATATASSHHSSGNITVYPTTGPDAYTSPILAPGGSGTPASNPRSCVTCRRRKVRCDKQMPCSNCRRTQISCVFPAPGRAPRQSRPRDPNAPPKMSSHRETELFKRLRKLEGIVEELSGQIDEPAATGARLPSSAGSPDLTPGNESLSQRRMSVNLDERTGQDFSPKRTESSAGGISDSARANKKQPNFGRMVSDEGRGTSHYVSSEFWTKLNDELDAIREETQRLTDDNDELDFDGTPTDSTATALSSISDHHAFILGYRSADVDLQKLHPLPSQSTFLWSAYQENVEPLIKVMHVPSVDLILRDARRNCDELRPGKKALVFAIYFAAITSLEPDEVQANFNANIDDLVAQYRFAVEQALAKANFLDSSDLVVLQAFTIFLVVVRRHDDSRFCWALTGLVIRIAQGMGLHRDGSHLKLSPFETEMRRRLWWAILVLDLRSVDELGTDMTISDNSFDTLMPSNVNDFDIGPESTEAPVPREGKSDCAVALVRYEICVLVRRLFTTASAMSSLCPSADRSSMAERERMLIDVYQRVEHKFLQHVLHETDPLYWVAAMIARIVVGKMYLVIYQPALFPGSDFELSDEIRQRIYVSAIEVIEYNHNLHTDPRCKQYRWLSKTYTSWHAIAYILIETGRRPWTALVERGWDAVTGYDIDPLELAEKAVHAAVFLPLRKLFTKARKHRELELARLRSNQDEARRLDFAERMNHAQAHFGPVPGAENRMELMREKWWSLVHPREATSSPFSARHSTTSLDKSSTSQTGGDTLRSSSGSIPTQVNLSSAVMEYMDGIMAQPNPIMADLWHLNDLNDGSVTATSPAPAPQMAPRNLLGSQDTLRGHALDLLQAQNCKNDNLPPYLWSDPFTSKNFEPSEDADMLGENFNWQDWSQNLKGLQMGNSQTQQGWYS</sequence>
<dbReference type="InterPro" id="IPR050613">
    <property type="entry name" value="Sec_Metabolite_Reg"/>
</dbReference>
<dbReference type="Pfam" id="PF00172">
    <property type="entry name" value="Zn_clus"/>
    <property type="match status" value="1"/>
</dbReference>
<feature type="compositionally biased region" description="Basic and acidic residues" evidence="4">
    <location>
        <begin position="195"/>
        <end position="209"/>
    </location>
</feature>
<dbReference type="PANTHER" id="PTHR31001">
    <property type="entry name" value="UNCHARACTERIZED TRANSCRIPTIONAL REGULATORY PROTEIN"/>
    <property type="match status" value="1"/>
</dbReference>
<feature type="region of interest" description="Disordered" evidence="4">
    <location>
        <begin position="157"/>
        <end position="237"/>
    </location>
</feature>
<feature type="compositionally biased region" description="Low complexity" evidence="4">
    <location>
        <begin position="40"/>
        <end position="51"/>
    </location>
</feature>
<proteinExistence type="predicted"/>
<dbReference type="SUPFAM" id="SSF57701">
    <property type="entry name" value="Zn2/Cys6 DNA-binding domain"/>
    <property type="match status" value="1"/>
</dbReference>
<reference evidence="7" key="1">
    <citation type="submission" date="2024-06" db="EMBL/GenBank/DDBJ databases">
        <title>Draft Genome Sequences of Epichloe bromicola Strains Isolated from Elymus ciliaris.</title>
        <authorList>
            <consortium name="Epichloe bromicola genome sequencing consortium"/>
            <person name="Miura A."/>
            <person name="Imano S."/>
            <person name="Ashida A."/>
            <person name="Sato I."/>
            <person name="Chiba S."/>
            <person name="Tanaka A."/>
            <person name="Camagna M."/>
            <person name="Takemoto D."/>
        </authorList>
    </citation>
    <scope>NUCLEOTIDE SEQUENCE [LARGE SCALE GENOMIC DNA]</scope>
    <source>
        <strain evidence="7">DP</strain>
    </source>
</reference>
<feature type="region of interest" description="Disordered" evidence="4">
    <location>
        <begin position="780"/>
        <end position="813"/>
    </location>
</feature>
<dbReference type="InterPro" id="IPR007219">
    <property type="entry name" value="XnlR_reg_dom"/>
</dbReference>
<feature type="region of interest" description="Disordered" evidence="4">
    <location>
        <begin position="11"/>
        <end position="59"/>
    </location>
</feature>
<evidence type="ECO:0000256" key="3">
    <source>
        <dbReference type="ARBA" id="ARBA00023242"/>
    </source>
</evidence>
<evidence type="ECO:0000313" key="7">
    <source>
        <dbReference type="Proteomes" id="UP001562357"/>
    </source>
</evidence>
<keyword evidence="7" id="KW-1185">Reference proteome</keyword>
<dbReference type="PROSITE" id="PS00463">
    <property type="entry name" value="ZN2_CY6_FUNGAL_1"/>
    <property type="match status" value="1"/>
</dbReference>
<dbReference type="SMART" id="SM00906">
    <property type="entry name" value="Fungal_trans"/>
    <property type="match status" value="1"/>
</dbReference>
<name>A0ABQ0CLM0_9HYPO</name>
<dbReference type="Pfam" id="PF04082">
    <property type="entry name" value="Fungal_trans"/>
    <property type="match status" value="1"/>
</dbReference>
<feature type="compositionally biased region" description="Polar residues" evidence="4">
    <location>
        <begin position="182"/>
        <end position="191"/>
    </location>
</feature>
<comment type="caution">
    <text evidence="6">The sequence shown here is derived from an EMBL/GenBank/DDBJ whole genome shotgun (WGS) entry which is preliminary data.</text>
</comment>
<feature type="region of interest" description="Disordered" evidence="4">
    <location>
        <begin position="115"/>
        <end position="140"/>
    </location>
</feature>
<evidence type="ECO:0000256" key="2">
    <source>
        <dbReference type="ARBA" id="ARBA00022723"/>
    </source>
</evidence>
<dbReference type="Proteomes" id="UP001562357">
    <property type="component" value="Unassembled WGS sequence"/>
</dbReference>
<organism evidence="6 7">
    <name type="scientific">Epichloe bromicola</name>
    <dbReference type="NCBI Taxonomy" id="79588"/>
    <lineage>
        <taxon>Eukaryota</taxon>
        <taxon>Fungi</taxon>
        <taxon>Dikarya</taxon>
        <taxon>Ascomycota</taxon>
        <taxon>Pezizomycotina</taxon>
        <taxon>Sordariomycetes</taxon>
        <taxon>Hypocreomycetidae</taxon>
        <taxon>Hypocreales</taxon>
        <taxon>Clavicipitaceae</taxon>
        <taxon>Epichloe</taxon>
    </lineage>
</organism>
<dbReference type="InterPro" id="IPR036864">
    <property type="entry name" value="Zn2-C6_fun-type_DNA-bd_sf"/>
</dbReference>
<feature type="domain" description="Zn(2)-C6 fungal-type" evidence="5">
    <location>
        <begin position="84"/>
        <end position="113"/>
    </location>
</feature>
<dbReference type="PANTHER" id="PTHR31001:SF50">
    <property type="entry name" value="ZN(II)2CYS6 TRANSCRIPTION FACTOR (EUROFUNG)"/>
    <property type="match status" value="1"/>
</dbReference>
<keyword evidence="2" id="KW-0479">Metal-binding</keyword>
<dbReference type="SMART" id="SM00066">
    <property type="entry name" value="GAL4"/>
    <property type="match status" value="1"/>
</dbReference>
<evidence type="ECO:0000313" key="6">
    <source>
        <dbReference type="EMBL" id="GAB0134321.1"/>
    </source>
</evidence>
<keyword evidence="3" id="KW-0539">Nucleus</keyword>
<evidence type="ECO:0000256" key="4">
    <source>
        <dbReference type="SAM" id="MobiDB-lite"/>
    </source>
</evidence>
<dbReference type="Gene3D" id="4.10.240.10">
    <property type="entry name" value="Zn(2)-C6 fungal-type DNA-binding domain"/>
    <property type="match status" value="1"/>
</dbReference>
<dbReference type="InterPro" id="IPR001138">
    <property type="entry name" value="Zn2Cys6_DnaBD"/>
</dbReference>